<dbReference type="InterPro" id="IPR013320">
    <property type="entry name" value="ConA-like_dom_sf"/>
</dbReference>
<dbReference type="PANTHER" id="PTHR12245:SF12">
    <property type="entry name" value="SPRY DOMAIN-CONTAINING SOCS BOX PROTEIN 3"/>
    <property type="match status" value="1"/>
</dbReference>
<name>A0A4U8V2B6_STECR</name>
<comment type="caution">
    <text evidence="2">The sequence shown here is derived from an EMBL/GenBank/DDBJ whole genome shotgun (WGS) entry which is preliminary data.</text>
</comment>
<dbReference type="GO" id="GO:0043161">
    <property type="term" value="P:proteasome-mediated ubiquitin-dependent protein catabolic process"/>
    <property type="evidence" value="ECO:0007669"/>
    <property type="project" value="TreeGrafter"/>
</dbReference>
<keyword evidence="3" id="KW-1185">Reference proteome</keyword>
<reference evidence="2 3" key="2">
    <citation type="journal article" date="2019" name="G3 (Bethesda)">
        <title>Hybrid Assembly of the Genome of the Entomopathogenic Nematode Steinernema carpocapsae Identifies the X-Chromosome.</title>
        <authorList>
            <person name="Serra L."/>
            <person name="Macchietto M."/>
            <person name="Macias-Munoz A."/>
            <person name="McGill C.J."/>
            <person name="Rodriguez I.M."/>
            <person name="Rodriguez B."/>
            <person name="Murad R."/>
            <person name="Mortazavi A."/>
        </authorList>
    </citation>
    <scope>NUCLEOTIDE SEQUENCE [LARGE SCALE GENOMIC DNA]</scope>
    <source>
        <strain evidence="2 3">ALL</strain>
    </source>
</reference>
<dbReference type="PANTHER" id="PTHR12245">
    <property type="entry name" value="SPRY DOMAIN CONTAINING SOCS BOX PROTEIN"/>
    <property type="match status" value="1"/>
</dbReference>
<dbReference type="PROSITE" id="PS50188">
    <property type="entry name" value="B302_SPRY"/>
    <property type="match status" value="1"/>
</dbReference>
<organism evidence="2 3">
    <name type="scientific">Steinernema carpocapsae</name>
    <name type="common">Entomopathogenic nematode</name>
    <dbReference type="NCBI Taxonomy" id="34508"/>
    <lineage>
        <taxon>Eukaryota</taxon>
        <taxon>Metazoa</taxon>
        <taxon>Ecdysozoa</taxon>
        <taxon>Nematoda</taxon>
        <taxon>Chromadorea</taxon>
        <taxon>Rhabditida</taxon>
        <taxon>Tylenchina</taxon>
        <taxon>Panagrolaimomorpha</taxon>
        <taxon>Strongyloidoidea</taxon>
        <taxon>Steinernematidae</taxon>
        <taxon>Steinernema</taxon>
    </lineage>
</organism>
<reference evidence="2 3" key="1">
    <citation type="journal article" date="2015" name="Genome Biol.">
        <title>Comparative genomics of Steinernema reveals deeply conserved gene regulatory networks.</title>
        <authorList>
            <person name="Dillman A.R."/>
            <person name="Macchietto M."/>
            <person name="Porter C.F."/>
            <person name="Rogers A."/>
            <person name="Williams B."/>
            <person name="Antoshechkin I."/>
            <person name="Lee M.M."/>
            <person name="Goodwin Z."/>
            <person name="Lu X."/>
            <person name="Lewis E.E."/>
            <person name="Goodrich-Blair H."/>
            <person name="Stock S.P."/>
            <person name="Adams B.J."/>
            <person name="Sternberg P.W."/>
            <person name="Mortazavi A."/>
        </authorList>
    </citation>
    <scope>NUCLEOTIDE SEQUENCE [LARGE SCALE GENOMIC DNA]</scope>
    <source>
        <strain evidence="2 3">ALL</strain>
    </source>
</reference>
<dbReference type="AlphaFoldDB" id="A0A4U8V2B6"/>
<dbReference type="InterPro" id="IPR043136">
    <property type="entry name" value="B30.2/SPRY_sf"/>
</dbReference>
<dbReference type="InterPro" id="IPR003877">
    <property type="entry name" value="SPRY_dom"/>
</dbReference>
<dbReference type="Proteomes" id="UP000298663">
    <property type="component" value="Chromosome X"/>
</dbReference>
<dbReference type="Gene3D" id="2.60.120.920">
    <property type="match status" value="1"/>
</dbReference>
<dbReference type="InterPro" id="IPR050672">
    <property type="entry name" value="FBXO45-Fsn/SPSB_families"/>
</dbReference>
<dbReference type="InterPro" id="IPR001870">
    <property type="entry name" value="B30.2/SPRY"/>
</dbReference>
<dbReference type="OrthoDB" id="5951542at2759"/>
<evidence type="ECO:0000313" key="2">
    <source>
        <dbReference type="EMBL" id="TMS38667.1"/>
    </source>
</evidence>
<dbReference type="SUPFAM" id="SSF49899">
    <property type="entry name" value="Concanavalin A-like lectins/glucanases"/>
    <property type="match status" value="1"/>
</dbReference>
<evidence type="ECO:0000259" key="1">
    <source>
        <dbReference type="PROSITE" id="PS50188"/>
    </source>
</evidence>
<proteinExistence type="predicted"/>
<protein>
    <recommendedName>
        <fullName evidence="1">B30.2/SPRY domain-containing protein</fullName>
    </recommendedName>
</protein>
<feature type="domain" description="B30.2/SPRY" evidence="1">
    <location>
        <begin position="1"/>
        <end position="212"/>
    </location>
</feature>
<sequence length="219" mass="24156">MSTYSPTGIVAESNDAVVFVDGIPMMPDESKWRWDESSKERSPIVYEQILFKDSTVVFHPELAFGTAGARIAKPLTKKTVAYWEITVPHALFGTSLMFGIGTRRARTNLQMSFSDLLGEDEFSAGLSHQGAFCFDGHSDSFCPPLGAGKMQGTTVGILFNGPQASLTYFCDGVRLGTASPKIDLSEVFFPMVSRVQNAWQSSLPYFRIQLQFRSVEVNS</sequence>
<dbReference type="EMBL" id="CM016762">
    <property type="protein sequence ID" value="TMS38667.1"/>
    <property type="molecule type" value="Genomic_DNA"/>
</dbReference>
<evidence type="ECO:0000313" key="3">
    <source>
        <dbReference type="Proteomes" id="UP000298663"/>
    </source>
</evidence>
<dbReference type="Pfam" id="PF00622">
    <property type="entry name" value="SPRY"/>
    <property type="match status" value="1"/>
</dbReference>
<accession>A0A4U8V2B6</accession>
<gene>
    <name evidence="2" type="ORF">L596_005340</name>
</gene>
<dbReference type="EMBL" id="AZBU02000001">
    <property type="protein sequence ID" value="TMS38667.1"/>
    <property type="molecule type" value="Genomic_DNA"/>
</dbReference>
<dbReference type="GO" id="GO:0019005">
    <property type="term" value="C:SCF ubiquitin ligase complex"/>
    <property type="evidence" value="ECO:0007669"/>
    <property type="project" value="TreeGrafter"/>
</dbReference>